<organism evidence="1 2">
    <name type="scientific">Bifidobacterium asteroides DSM 20089</name>
    <dbReference type="NCBI Taxonomy" id="1437594"/>
    <lineage>
        <taxon>Bacteria</taxon>
        <taxon>Bacillati</taxon>
        <taxon>Actinomycetota</taxon>
        <taxon>Actinomycetes</taxon>
        <taxon>Bifidobacteriales</taxon>
        <taxon>Bifidobacteriaceae</taxon>
        <taxon>Bifidobacterium</taxon>
    </lineage>
</organism>
<reference evidence="1 2" key="1">
    <citation type="submission" date="2016-10" db="EMBL/GenBank/DDBJ databases">
        <title>The whole genome sequencing and assembly of B. asteroides DSM 20089 strain.</title>
        <authorList>
            <person name="Lee Y.-J."/>
            <person name="Park M.-K."/>
            <person name="Yi H."/>
            <person name="Bahn Y.-S."/>
            <person name="Kim J.F."/>
            <person name="Lee D.-W."/>
        </authorList>
    </citation>
    <scope>NUCLEOTIDE SEQUENCE [LARGE SCALE GENOMIC DNA]</scope>
    <source>
        <strain evidence="1 2">DSM 20089</strain>
    </source>
</reference>
<dbReference type="GeneID" id="93050736"/>
<dbReference type="AlphaFoldDB" id="A0AAD0AB62"/>
<accession>A0AAD0AB62</accession>
<evidence type="ECO:0000313" key="1">
    <source>
        <dbReference type="EMBL" id="ATO41560.1"/>
    </source>
</evidence>
<proteinExistence type="predicted"/>
<name>A0AAD0AB62_9BIFI</name>
<protein>
    <submittedName>
        <fullName evidence="1">Uncharacterized protein</fullName>
    </submittedName>
</protein>
<sequence length="180" mass="20049">MESNRDRDAVQLPGGLHLQSAFHGPCACYGQTDPASVPAQGQGADQGQMVLFPGQPARSHDWNQLDRLSKERRTTILISSHILSELYLVSSRSGFISHGRLIKEVNKDELLIDVDQSSRAAMILDRRGIGPFQVLDDHQILIRQENLEPGPINRLLVQEGILVNQISQQKGSLEEYSRIC</sequence>
<evidence type="ECO:0000313" key="2">
    <source>
        <dbReference type="Proteomes" id="UP000224056"/>
    </source>
</evidence>
<gene>
    <name evidence="1" type="ORF">BA20089_05030</name>
</gene>
<dbReference type="EMBL" id="CP017696">
    <property type="protein sequence ID" value="ATO41560.1"/>
    <property type="molecule type" value="Genomic_DNA"/>
</dbReference>
<dbReference type="SUPFAM" id="SSF52540">
    <property type="entry name" value="P-loop containing nucleoside triphosphate hydrolases"/>
    <property type="match status" value="1"/>
</dbReference>
<dbReference type="RefSeq" id="WP_052309348.1">
    <property type="nucleotide sequence ID" value="NZ_CP017696.1"/>
</dbReference>
<dbReference type="InterPro" id="IPR027417">
    <property type="entry name" value="P-loop_NTPase"/>
</dbReference>
<dbReference type="Proteomes" id="UP000224056">
    <property type="component" value="Chromosome"/>
</dbReference>